<keyword evidence="2" id="KW-1185">Reference proteome</keyword>
<accession>A0ABW6Q7R6</accession>
<evidence type="ECO:0000313" key="2">
    <source>
        <dbReference type="Proteomes" id="UP001601627"/>
    </source>
</evidence>
<dbReference type="EMBL" id="JBHVZQ010000013">
    <property type="protein sequence ID" value="MFF1275106.1"/>
    <property type="molecule type" value="Genomic_DNA"/>
</dbReference>
<proteinExistence type="predicted"/>
<dbReference type="Proteomes" id="UP001601627">
    <property type="component" value="Unassembled WGS sequence"/>
</dbReference>
<gene>
    <name evidence="1" type="ORF">ACFVZC_17070</name>
</gene>
<reference evidence="1 2" key="1">
    <citation type="submission" date="2024-09" db="EMBL/GenBank/DDBJ databases">
        <title>The Natural Products Discovery Center: Release of the First 8490 Sequenced Strains for Exploring Actinobacteria Biosynthetic Diversity.</title>
        <authorList>
            <person name="Kalkreuter E."/>
            <person name="Kautsar S.A."/>
            <person name="Yang D."/>
            <person name="Bader C.D."/>
            <person name="Teijaro C.N."/>
            <person name="Fluegel L."/>
            <person name="Davis C.M."/>
            <person name="Simpson J.R."/>
            <person name="Lauterbach L."/>
            <person name="Steele A.D."/>
            <person name="Gui C."/>
            <person name="Meng S."/>
            <person name="Li G."/>
            <person name="Viehrig K."/>
            <person name="Ye F."/>
            <person name="Su P."/>
            <person name="Kiefer A.F."/>
            <person name="Nichols A."/>
            <person name="Cepeda A.J."/>
            <person name="Yan W."/>
            <person name="Fan B."/>
            <person name="Jiang Y."/>
            <person name="Adhikari A."/>
            <person name="Zheng C.-J."/>
            <person name="Schuster L."/>
            <person name="Cowan T.M."/>
            <person name="Smanski M.J."/>
            <person name="Chevrette M.G."/>
            <person name="De Carvalho L.P.S."/>
            <person name="Shen B."/>
        </authorList>
    </citation>
    <scope>NUCLEOTIDE SEQUENCE [LARGE SCALE GENOMIC DNA]</scope>
    <source>
        <strain evidence="1 2">NPDC058328</strain>
    </source>
</reference>
<name>A0ABW6Q7R6_9ACTN</name>
<evidence type="ECO:0000313" key="1">
    <source>
        <dbReference type="EMBL" id="MFF1275106.1"/>
    </source>
</evidence>
<organism evidence="1 2">
    <name type="scientific">Streptomyces marokkonensis</name>
    <dbReference type="NCBI Taxonomy" id="324855"/>
    <lineage>
        <taxon>Bacteria</taxon>
        <taxon>Bacillati</taxon>
        <taxon>Actinomycetota</taxon>
        <taxon>Actinomycetes</taxon>
        <taxon>Kitasatosporales</taxon>
        <taxon>Streptomycetaceae</taxon>
        <taxon>Streptomyces</taxon>
    </lineage>
</organism>
<comment type="caution">
    <text evidence="1">The sequence shown here is derived from an EMBL/GenBank/DDBJ whole genome shotgun (WGS) entry which is preliminary data.</text>
</comment>
<sequence length="189" mass="21312">MADEQLPDWREPKRGAMVRAALWLVTQVGEGNVFTREDLRAAFPEVTQIDRRVRDLRDQGWVLHTNREDPAISSGETRFVRAGTPVWVPGARRVAPRARAYYPEPSRPTRHVDPETVWELLEGLTDNERSLILAWMAIGHRPSSSAERAWRALRSLPDKDRNELAAKLGALVVSKITDEAEPSESDGLA</sequence>
<protein>
    <submittedName>
        <fullName evidence="1">Uncharacterized protein</fullName>
    </submittedName>
</protein>
<dbReference type="RefSeq" id="WP_388235441.1">
    <property type="nucleotide sequence ID" value="NZ_JBHVZQ010000013.1"/>
</dbReference>